<gene>
    <name evidence="5" type="ORF">SAMN06893097_104295</name>
</gene>
<evidence type="ECO:0000313" key="5">
    <source>
        <dbReference type="EMBL" id="SNX96580.1"/>
    </source>
</evidence>
<dbReference type="InterPro" id="IPR052155">
    <property type="entry name" value="Biofilm_reg_signaling"/>
</dbReference>
<dbReference type="Pfam" id="PF13426">
    <property type="entry name" value="PAS_9"/>
    <property type="match status" value="1"/>
</dbReference>
<dbReference type="CDD" id="cd00130">
    <property type="entry name" value="PAS"/>
    <property type="match status" value="2"/>
</dbReference>
<dbReference type="NCBIfam" id="TIGR00254">
    <property type="entry name" value="GGDEF"/>
    <property type="match status" value="1"/>
</dbReference>
<dbReference type="Gene3D" id="3.20.20.450">
    <property type="entry name" value="EAL domain"/>
    <property type="match status" value="1"/>
</dbReference>
<dbReference type="SUPFAM" id="SSF55785">
    <property type="entry name" value="PYP-like sensor domain (PAS domain)"/>
    <property type="match status" value="2"/>
</dbReference>
<organism evidence="5 6">
    <name type="scientific">Geodermatophilus sabuli</name>
    <dbReference type="NCBI Taxonomy" id="1564158"/>
    <lineage>
        <taxon>Bacteria</taxon>
        <taxon>Bacillati</taxon>
        <taxon>Actinomycetota</taxon>
        <taxon>Actinomycetes</taxon>
        <taxon>Geodermatophilales</taxon>
        <taxon>Geodermatophilaceae</taxon>
        <taxon>Geodermatophilus</taxon>
    </lineage>
</organism>
<dbReference type="InterPro" id="IPR035965">
    <property type="entry name" value="PAS-like_dom_sf"/>
</dbReference>
<dbReference type="Gene3D" id="3.30.70.270">
    <property type="match status" value="1"/>
</dbReference>
<dbReference type="SMART" id="SM00052">
    <property type="entry name" value="EAL"/>
    <property type="match status" value="1"/>
</dbReference>
<feature type="region of interest" description="Disordered" evidence="1">
    <location>
        <begin position="787"/>
        <end position="810"/>
    </location>
</feature>
<dbReference type="InterPro" id="IPR000014">
    <property type="entry name" value="PAS"/>
</dbReference>
<dbReference type="InterPro" id="IPR000160">
    <property type="entry name" value="GGDEF_dom"/>
</dbReference>
<feature type="domain" description="PAS" evidence="2">
    <location>
        <begin position="169"/>
        <end position="214"/>
    </location>
</feature>
<dbReference type="AlphaFoldDB" id="A0A285EC63"/>
<dbReference type="NCBIfam" id="TIGR00229">
    <property type="entry name" value="sensory_box"/>
    <property type="match status" value="2"/>
</dbReference>
<dbReference type="InterPro" id="IPR043128">
    <property type="entry name" value="Rev_trsase/Diguanyl_cyclase"/>
</dbReference>
<dbReference type="EMBL" id="OBDO01000004">
    <property type="protein sequence ID" value="SNX96580.1"/>
    <property type="molecule type" value="Genomic_DNA"/>
</dbReference>
<dbReference type="Pfam" id="PF00563">
    <property type="entry name" value="EAL"/>
    <property type="match status" value="1"/>
</dbReference>
<dbReference type="InterPro" id="IPR013656">
    <property type="entry name" value="PAS_4"/>
</dbReference>
<dbReference type="SMART" id="SM00267">
    <property type="entry name" value="GGDEF"/>
    <property type="match status" value="1"/>
</dbReference>
<name>A0A285EC63_9ACTN</name>
<evidence type="ECO:0000256" key="1">
    <source>
        <dbReference type="SAM" id="MobiDB-lite"/>
    </source>
</evidence>
<dbReference type="CDD" id="cd01949">
    <property type="entry name" value="GGDEF"/>
    <property type="match status" value="1"/>
</dbReference>
<dbReference type="PANTHER" id="PTHR44757:SF2">
    <property type="entry name" value="BIOFILM ARCHITECTURE MAINTENANCE PROTEIN MBAA"/>
    <property type="match status" value="1"/>
</dbReference>
<dbReference type="PROSITE" id="PS50112">
    <property type="entry name" value="PAS"/>
    <property type="match status" value="1"/>
</dbReference>
<dbReference type="SUPFAM" id="SSF55073">
    <property type="entry name" value="Nucleotide cyclase"/>
    <property type="match status" value="1"/>
</dbReference>
<dbReference type="SMART" id="SM00091">
    <property type="entry name" value="PAS"/>
    <property type="match status" value="2"/>
</dbReference>
<evidence type="ECO:0000259" key="2">
    <source>
        <dbReference type="PROSITE" id="PS50112"/>
    </source>
</evidence>
<dbReference type="InterPro" id="IPR029787">
    <property type="entry name" value="Nucleotide_cyclase"/>
</dbReference>
<reference evidence="5 6" key="1">
    <citation type="submission" date="2017-09" db="EMBL/GenBank/DDBJ databases">
        <authorList>
            <person name="Ehlers B."/>
            <person name="Leendertz F.H."/>
        </authorList>
    </citation>
    <scope>NUCLEOTIDE SEQUENCE [LARGE SCALE GENOMIC DNA]</scope>
    <source>
        <strain evidence="5 6">DSM 46844</strain>
    </source>
</reference>
<dbReference type="PROSITE" id="PS50883">
    <property type="entry name" value="EAL"/>
    <property type="match status" value="1"/>
</dbReference>
<dbReference type="Pfam" id="PF08448">
    <property type="entry name" value="PAS_4"/>
    <property type="match status" value="1"/>
</dbReference>
<protein>
    <submittedName>
        <fullName evidence="5">PAS domain S-box-containing protein/diguanylate cyclase (GGDEF) domain-containing protein</fullName>
    </submittedName>
</protein>
<proteinExistence type="predicted"/>
<dbReference type="Pfam" id="PF00990">
    <property type="entry name" value="GGDEF"/>
    <property type="match status" value="1"/>
</dbReference>
<dbReference type="PANTHER" id="PTHR44757">
    <property type="entry name" value="DIGUANYLATE CYCLASE DGCP"/>
    <property type="match status" value="1"/>
</dbReference>
<evidence type="ECO:0000313" key="6">
    <source>
        <dbReference type="Proteomes" id="UP000219514"/>
    </source>
</evidence>
<keyword evidence="6" id="KW-1185">Reference proteome</keyword>
<evidence type="ECO:0000259" key="3">
    <source>
        <dbReference type="PROSITE" id="PS50883"/>
    </source>
</evidence>
<sequence length="810" mass="88464">MIAAPRHGVPQANRLTRIAEHGQPGLSIGRYADVILDSAPSTLRSSVYEALFIHGLDGVLITSADGRTLGANARACELLGRTELELIELGRDGIIDRRDRRWREALETRAREGAFRGVFRLRRSDGSTFPAEITTATFLDGDSPRAYVSFRDVSTAEAEAARAEATTRTAAELIDNLESISDMYIGVDADWRMTYINAQAEARLGVARDEVVGEDIWARFPALLGTEFERTYRQVACTGRTATLEARYDEADLWCEARVYPLRRGGIAIYFRDISERRAMERERERLLTAERAARAAAERAQRDLAHRATHDELTGLLSRAGMLQEVDRVLAGQPEARLTVAFIDLDRFKLVNDSLGHGTGDRLLSEFARRLAALAGPGDPVARFGGDEFVVVLVDRSAEEVGRFAQEVIEASREPVEVGARLLVTVSVGLATATGPADLDILLREADAALYRAKDTGRERAVWFDEQMHVESVHRVEIENDLRHALDRDELLVEYQPAFDLRVEQICHVEALVRWRHPARGLVGPQEFIPVAEETGLIHRIGELVLARAIEQADRWAHIAELRVWVNVSPQQLVDREFPARLAAQLDRAGLPAHRLGIEVTESALAGCSWAGEVLERIHDLGVAIAIDDFGTGYSSLARLSEFPVDVIKVDKSFVHDLGTARGEALVAGIVTLARAIEAHVIAEGVETLPQLTALSALGVDSASGYLLARPSAPEHLPMTLPAEASFRWRTGLHPTVARAPRHGVVVAEVVSAPELRTRGARYPGMPAPGRTPVSGVPLSRRTAVVTSAPDPMPSASGVSAAAMSSSSS</sequence>
<dbReference type="Gene3D" id="3.30.450.20">
    <property type="entry name" value="PAS domain"/>
    <property type="match status" value="2"/>
</dbReference>
<dbReference type="PROSITE" id="PS50887">
    <property type="entry name" value="GGDEF"/>
    <property type="match status" value="1"/>
</dbReference>
<feature type="domain" description="EAL" evidence="3">
    <location>
        <begin position="476"/>
        <end position="726"/>
    </location>
</feature>
<evidence type="ECO:0000259" key="4">
    <source>
        <dbReference type="PROSITE" id="PS50887"/>
    </source>
</evidence>
<dbReference type="InterPro" id="IPR035919">
    <property type="entry name" value="EAL_sf"/>
</dbReference>
<dbReference type="InterPro" id="IPR001633">
    <property type="entry name" value="EAL_dom"/>
</dbReference>
<dbReference type="Proteomes" id="UP000219514">
    <property type="component" value="Unassembled WGS sequence"/>
</dbReference>
<dbReference type="CDD" id="cd01948">
    <property type="entry name" value="EAL"/>
    <property type="match status" value="1"/>
</dbReference>
<accession>A0A285EC63</accession>
<feature type="domain" description="GGDEF" evidence="4">
    <location>
        <begin position="337"/>
        <end position="467"/>
    </location>
</feature>
<dbReference type="SUPFAM" id="SSF141868">
    <property type="entry name" value="EAL domain-like"/>
    <property type="match status" value="1"/>
</dbReference>
<feature type="compositionally biased region" description="Low complexity" evidence="1">
    <location>
        <begin position="796"/>
        <end position="810"/>
    </location>
</feature>